<name>A0ABU6TNU7_9FABA</name>
<organism evidence="1 2">
    <name type="scientific">Stylosanthes scabra</name>
    <dbReference type="NCBI Taxonomy" id="79078"/>
    <lineage>
        <taxon>Eukaryota</taxon>
        <taxon>Viridiplantae</taxon>
        <taxon>Streptophyta</taxon>
        <taxon>Embryophyta</taxon>
        <taxon>Tracheophyta</taxon>
        <taxon>Spermatophyta</taxon>
        <taxon>Magnoliopsida</taxon>
        <taxon>eudicotyledons</taxon>
        <taxon>Gunneridae</taxon>
        <taxon>Pentapetalae</taxon>
        <taxon>rosids</taxon>
        <taxon>fabids</taxon>
        <taxon>Fabales</taxon>
        <taxon>Fabaceae</taxon>
        <taxon>Papilionoideae</taxon>
        <taxon>50 kb inversion clade</taxon>
        <taxon>dalbergioids sensu lato</taxon>
        <taxon>Dalbergieae</taxon>
        <taxon>Pterocarpus clade</taxon>
        <taxon>Stylosanthes</taxon>
    </lineage>
</organism>
<feature type="non-terminal residue" evidence="1">
    <location>
        <position position="66"/>
    </location>
</feature>
<dbReference type="EMBL" id="JASCZI010091244">
    <property type="protein sequence ID" value="MED6149618.1"/>
    <property type="molecule type" value="Genomic_DNA"/>
</dbReference>
<protein>
    <submittedName>
        <fullName evidence="1">Uncharacterized protein</fullName>
    </submittedName>
</protein>
<gene>
    <name evidence="1" type="ORF">PIB30_064238</name>
</gene>
<evidence type="ECO:0000313" key="1">
    <source>
        <dbReference type="EMBL" id="MED6149618.1"/>
    </source>
</evidence>
<reference evidence="1 2" key="1">
    <citation type="journal article" date="2023" name="Plants (Basel)">
        <title>Bridging the Gap: Combining Genomics and Transcriptomics Approaches to Understand Stylosanthes scabra, an Orphan Legume from the Brazilian Caatinga.</title>
        <authorList>
            <person name="Ferreira-Neto J.R.C."/>
            <person name="da Silva M.D."/>
            <person name="Binneck E."/>
            <person name="de Melo N.F."/>
            <person name="da Silva R.H."/>
            <person name="de Melo A.L.T.M."/>
            <person name="Pandolfi V."/>
            <person name="Bustamante F.O."/>
            <person name="Brasileiro-Vidal A.C."/>
            <person name="Benko-Iseppon A.M."/>
        </authorList>
    </citation>
    <scope>NUCLEOTIDE SEQUENCE [LARGE SCALE GENOMIC DNA]</scope>
    <source>
        <tissue evidence="1">Leaves</tissue>
    </source>
</reference>
<comment type="caution">
    <text evidence="1">The sequence shown here is derived from an EMBL/GenBank/DDBJ whole genome shotgun (WGS) entry which is preliminary data.</text>
</comment>
<keyword evidence="2" id="KW-1185">Reference proteome</keyword>
<evidence type="ECO:0000313" key="2">
    <source>
        <dbReference type="Proteomes" id="UP001341840"/>
    </source>
</evidence>
<proteinExistence type="predicted"/>
<sequence>MVVVSHYIAVVALDPGAAAVKAGLRRFWWCRCLPHLLLLRPFLPWSLFGCPKLIEKGLSELLPHLT</sequence>
<accession>A0ABU6TNU7</accession>
<dbReference type="Proteomes" id="UP001341840">
    <property type="component" value="Unassembled WGS sequence"/>
</dbReference>